<feature type="compositionally biased region" description="Polar residues" evidence="1">
    <location>
        <begin position="672"/>
        <end position="687"/>
    </location>
</feature>
<feature type="compositionally biased region" description="Polar residues" evidence="1">
    <location>
        <begin position="379"/>
        <end position="391"/>
    </location>
</feature>
<proteinExistence type="predicted"/>
<dbReference type="EMBL" id="ML220160">
    <property type="protein sequence ID" value="TGZ77059.1"/>
    <property type="molecule type" value="Genomic_DNA"/>
</dbReference>
<feature type="region of interest" description="Disordered" evidence="1">
    <location>
        <begin position="490"/>
        <end position="512"/>
    </location>
</feature>
<feature type="compositionally biased region" description="Low complexity" evidence="1">
    <location>
        <begin position="17"/>
        <end position="27"/>
    </location>
</feature>
<organism evidence="2 3">
    <name type="scientific">Ascodesmis nigricans</name>
    <dbReference type="NCBI Taxonomy" id="341454"/>
    <lineage>
        <taxon>Eukaryota</taxon>
        <taxon>Fungi</taxon>
        <taxon>Dikarya</taxon>
        <taxon>Ascomycota</taxon>
        <taxon>Pezizomycotina</taxon>
        <taxon>Pezizomycetes</taxon>
        <taxon>Pezizales</taxon>
        <taxon>Ascodesmidaceae</taxon>
        <taxon>Ascodesmis</taxon>
    </lineage>
</organism>
<name>A0A4S2MP60_9PEZI</name>
<feature type="region of interest" description="Disordered" evidence="1">
    <location>
        <begin position="668"/>
        <end position="722"/>
    </location>
</feature>
<evidence type="ECO:0000313" key="3">
    <source>
        <dbReference type="Proteomes" id="UP000298138"/>
    </source>
</evidence>
<feature type="region of interest" description="Disordered" evidence="1">
    <location>
        <begin position="1"/>
        <end position="40"/>
    </location>
</feature>
<dbReference type="OrthoDB" id="5370467at2759"/>
<feature type="compositionally biased region" description="Low complexity" evidence="1">
    <location>
        <begin position="1001"/>
        <end position="1032"/>
    </location>
</feature>
<feature type="compositionally biased region" description="Basic residues" evidence="1">
    <location>
        <begin position="234"/>
        <end position="243"/>
    </location>
</feature>
<feature type="compositionally biased region" description="Polar residues" evidence="1">
    <location>
        <begin position="1"/>
        <end position="12"/>
    </location>
</feature>
<evidence type="ECO:0000256" key="1">
    <source>
        <dbReference type="SAM" id="MobiDB-lite"/>
    </source>
</evidence>
<sequence length="1099" mass="121631">MATECDPQTSHVHVNPSVLSSPKGSSSRIHKSPPILHRSSSYYDSPTHIKYDSHKRSHSWCSYFPKGANSYNPVEPPVEEELVTISCTEYQYLKERVCNLEEEVQRLQNKVQNPSYSPRFRESSFPPPSLRQSTLFDGLNKSEFNALFGPISYAGTPSEEKSSQNSYQGVLTSPFQSPPLQYKNLYLPQHLNRTQLEQTYLEQEPQQLVEGQYQMTPLYSQHPSSGYSPAGSVKKSKGKKRRSIAPLQVSPPMPYSSSPRTPNFHQNPPGAYNSYPQHQPVGMTPRTPYTPQAFNHSPPFQHYHGQNGYHQQTPATPYRSQPGPSYLDQGFSYTQPSPFQPEPLPPISGVQACPLPRPQEPFGWQMDNVPHHNQSRFQQPFVSEPHSNPVVSSRPPYQPHATPGPSESSTLGTQTQEHAAQVRPFTPVMQGNSSPQWSQNSDIDLQQTEPSKYKPAFDLIGTWPLDECEIGYAFTKGQGELSVITWLPSDKKEESTSSTVTENEEVTPTSATVAESEGIITEEIASPTISGNGEVPTQEITAPPVVEQEEAPEGPAAPTPPTKDVKDLDEQASDVTTADITSEVVEQGNVEIPNPEEVLETQKTDESLPEERLSFEITEGTPTITVEAIRDLLKDKAVLSVEVDGRALSQVNESPNIEENEWLLVTGKKSRATSPTPYDSLRSQKGSSKAAAAEANGAGEEANPLLAPPNHKSKKKSKAPTKYRYGPHRKLYITGIPPTMTYDKFLKSIKGGLIDDVFISGLSPDFQRDRPKEETENQGWFGYITFYKPDGAQNYINYLENTDTIKGSRLGKCGQGMICGYTTFDGARLPVYMRDHDQRTLAPEVDEAVTKNNATRVLLFKFKCNIITTPPLKHTDKAAAMYSKIYDDNKWNWDTWTKAFHSKNGSDAVEKLKRAIQVWNMKPTVYYQSIEILPTEKSKKPTATVEIFRARVNFLRISTALKVQDILRGHRDFSKHCEIGFDKDPCTDQLVPIADKLSEVTSGTSSPGPSSRPSTPSNVATSNSNGPQSPSKSKPKRKGKKKPQPLNFNDENFPVLGGLSSSKGPGSGPTPVPLGAIKAKGVWAVMAKRSSSAPSTPTK</sequence>
<feature type="compositionally biased region" description="Basic residues" evidence="1">
    <location>
        <begin position="711"/>
        <end position="722"/>
    </location>
</feature>
<feature type="compositionally biased region" description="Basic residues" evidence="1">
    <location>
        <begin position="1033"/>
        <end position="1043"/>
    </location>
</feature>
<gene>
    <name evidence="2" type="ORF">EX30DRAFT_388241</name>
</gene>
<feature type="compositionally biased region" description="Polar residues" evidence="1">
    <location>
        <begin position="218"/>
        <end position="227"/>
    </location>
</feature>
<feature type="compositionally biased region" description="Low complexity" evidence="1">
    <location>
        <begin position="496"/>
        <end position="510"/>
    </location>
</feature>
<feature type="compositionally biased region" description="Polar residues" evidence="1">
    <location>
        <begin position="405"/>
        <end position="418"/>
    </location>
</feature>
<accession>A0A4S2MP60</accession>
<evidence type="ECO:0000313" key="2">
    <source>
        <dbReference type="EMBL" id="TGZ77059.1"/>
    </source>
</evidence>
<feature type="region of interest" description="Disordered" evidence="1">
    <location>
        <begin position="290"/>
        <end position="341"/>
    </location>
</feature>
<reference evidence="2 3" key="1">
    <citation type="submission" date="2019-04" db="EMBL/GenBank/DDBJ databases">
        <title>Comparative genomics and transcriptomics to analyze fruiting body development in filamentous ascomycetes.</title>
        <authorList>
            <consortium name="DOE Joint Genome Institute"/>
            <person name="Lutkenhaus R."/>
            <person name="Traeger S."/>
            <person name="Breuer J."/>
            <person name="Kuo A."/>
            <person name="Lipzen A."/>
            <person name="Pangilinan J."/>
            <person name="Dilworth D."/>
            <person name="Sandor L."/>
            <person name="Poggeler S."/>
            <person name="Barry K."/>
            <person name="Grigoriev I.V."/>
            <person name="Nowrousian M."/>
        </authorList>
    </citation>
    <scope>NUCLEOTIDE SEQUENCE [LARGE SCALE GENOMIC DNA]</scope>
    <source>
        <strain evidence="2 3">CBS 389.68</strain>
    </source>
</reference>
<feature type="compositionally biased region" description="Polar residues" evidence="1">
    <location>
        <begin position="313"/>
        <end position="323"/>
    </location>
</feature>
<feature type="compositionally biased region" description="Low complexity" evidence="1">
    <location>
        <begin position="690"/>
        <end position="703"/>
    </location>
</feature>
<protein>
    <submittedName>
        <fullName evidence="2">Uncharacterized protein</fullName>
    </submittedName>
</protein>
<feature type="compositionally biased region" description="Low complexity" evidence="1">
    <location>
        <begin position="301"/>
        <end position="312"/>
    </location>
</feature>
<dbReference type="AlphaFoldDB" id="A0A4S2MP60"/>
<feature type="region of interest" description="Disordered" evidence="1">
    <location>
        <begin position="218"/>
        <end position="272"/>
    </location>
</feature>
<feature type="region of interest" description="Disordered" evidence="1">
    <location>
        <begin position="999"/>
        <end position="1075"/>
    </location>
</feature>
<keyword evidence="3" id="KW-1185">Reference proteome</keyword>
<feature type="region of interest" description="Disordered" evidence="1">
    <location>
        <begin position="547"/>
        <end position="571"/>
    </location>
</feature>
<dbReference type="InParanoid" id="A0A4S2MP60"/>
<dbReference type="Proteomes" id="UP000298138">
    <property type="component" value="Unassembled WGS sequence"/>
</dbReference>
<feature type="compositionally biased region" description="Polar residues" evidence="1">
    <location>
        <begin position="255"/>
        <end position="266"/>
    </location>
</feature>
<feature type="region of interest" description="Disordered" evidence="1">
    <location>
        <begin position="379"/>
        <end position="419"/>
    </location>
</feature>
<feature type="compositionally biased region" description="Low complexity" evidence="1">
    <location>
        <begin position="1054"/>
        <end position="1064"/>
    </location>
</feature>